<dbReference type="GO" id="GO:0003677">
    <property type="term" value="F:DNA binding"/>
    <property type="evidence" value="ECO:0007669"/>
    <property type="project" value="UniProtKB-UniRule"/>
</dbReference>
<evidence type="ECO:0000259" key="5">
    <source>
        <dbReference type="PROSITE" id="PS50977"/>
    </source>
</evidence>
<dbReference type="Proteomes" id="UP000569914">
    <property type="component" value="Unassembled WGS sequence"/>
</dbReference>
<evidence type="ECO:0000313" key="6">
    <source>
        <dbReference type="EMBL" id="NYE69699.1"/>
    </source>
</evidence>
<dbReference type="InterPro" id="IPR009057">
    <property type="entry name" value="Homeodomain-like_sf"/>
</dbReference>
<dbReference type="PANTHER" id="PTHR47506:SF1">
    <property type="entry name" value="HTH-TYPE TRANSCRIPTIONAL REGULATOR YJDC"/>
    <property type="match status" value="1"/>
</dbReference>
<keyword evidence="7" id="KW-1185">Reference proteome</keyword>
<sequence length="203" mass="21679">MATTNPTRRTQQERRAASRTALVRAAAQGIARTGYTRLSLEEVARVAGYSRGALYHQFAGKEEVALAVVEWVDRTWDAEVGPALDRTGDPAELLLALAAEHARFCRRHDVARVIQVLRIEFNDPEHPVGRAIAATVAKTEADLLRLIRAGRRDGSIPPGPPATQTAQALGHALEAVSIGVAGAPYDVALAVRAARGILGLPAD</sequence>
<proteinExistence type="predicted"/>
<dbReference type="SUPFAM" id="SSF48498">
    <property type="entry name" value="Tetracyclin repressor-like, C-terminal domain"/>
    <property type="match status" value="1"/>
</dbReference>
<dbReference type="PRINTS" id="PR00455">
    <property type="entry name" value="HTHTETR"/>
</dbReference>
<dbReference type="PROSITE" id="PS50977">
    <property type="entry name" value="HTH_TETR_2"/>
    <property type="match status" value="1"/>
</dbReference>
<evidence type="ECO:0000256" key="2">
    <source>
        <dbReference type="ARBA" id="ARBA00023125"/>
    </source>
</evidence>
<feature type="domain" description="HTH tetR-type" evidence="5">
    <location>
        <begin position="16"/>
        <end position="76"/>
    </location>
</feature>
<dbReference type="Gene3D" id="1.10.357.10">
    <property type="entry name" value="Tetracycline Repressor, domain 2"/>
    <property type="match status" value="1"/>
</dbReference>
<accession>A0A7Y9I3T1</accession>
<gene>
    <name evidence="6" type="ORF">BKA15_001028</name>
</gene>
<evidence type="ECO:0000256" key="4">
    <source>
        <dbReference type="PROSITE-ProRule" id="PRU00335"/>
    </source>
</evidence>
<keyword evidence="3" id="KW-0804">Transcription</keyword>
<dbReference type="InterPro" id="IPR001647">
    <property type="entry name" value="HTH_TetR"/>
</dbReference>
<organism evidence="6 7">
    <name type="scientific">Microlunatus parietis</name>
    <dbReference type="NCBI Taxonomy" id="682979"/>
    <lineage>
        <taxon>Bacteria</taxon>
        <taxon>Bacillati</taxon>
        <taxon>Actinomycetota</taxon>
        <taxon>Actinomycetes</taxon>
        <taxon>Propionibacteriales</taxon>
        <taxon>Propionibacteriaceae</taxon>
        <taxon>Microlunatus</taxon>
    </lineage>
</organism>
<dbReference type="RefSeq" id="WP_179748639.1">
    <property type="nucleotide sequence ID" value="NZ_JACCBU010000001.1"/>
</dbReference>
<dbReference type="SUPFAM" id="SSF46689">
    <property type="entry name" value="Homeodomain-like"/>
    <property type="match status" value="1"/>
</dbReference>
<dbReference type="InterPro" id="IPR036271">
    <property type="entry name" value="Tet_transcr_reg_TetR-rel_C_sf"/>
</dbReference>
<evidence type="ECO:0000313" key="7">
    <source>
        <dbReference type="Proteomes" id="UP000569914"/>
    </source>
</evidence>
<name>A0A7Y9I3T1_9ACTN</name>
<comment type="caution">
    <text evidence="6">The sequence shown here is derived from an EMBL/GenBank/DDBJ whole genome shotgun (WGS) entry which is preliminary data.</text>
</comment>
<keyword evidence="2 4" id="KW-0238">DNA-binding</keyword>
<protein>
    <submittedName>
        <fullName evidence="6">AcrR family transcriptional regulator</fullName>
    </submittedName>
</protein>
<evidence type="ECO:0000256" key="1">
    <source>
        <dbReference type="ARBA" id="ARBA00023015"/>
    </source>
</evidence>
<dbReference type="PANTHER" id="PTHR47506">
    <property type="entry name" value="TRANSCRIPTIONAL REGULATORY PROTEIN"/>
    <property type="match status" value="1"/>
</dbReference>
<dbReference type="AlphaFoldDB" id="A0A7Y9I3T1"/>
<dbReference type="Pfam" id="PF00440">
    <property type="entry name" value="TetR_N"/>
    <property type="match status" value="1"/>
</dbReference>
<dbReference type="EMBL" id="JACCBU010000001">
    <property type="protein sequence ID" value="NYE69699.1"/>
    <property type="molecule type" value="Genomic_DNA"/>
</dbReference>
<feature type="DNA-binding region" description="H-T-H motif" evidence="4">
    <location>
        <begin position="39"/>
        <end position="58"/>
    </location>
</feature>
<keyword evidence="1" id="KW-0805">Transcription regulation</keyword>
<reference evidence="6 7" key="1">
    <citation type="submission" date="2020-07" db="EMBL/GenBank/DDBJ databases">
        <title>Sequencing the genomes of 1000 actinobacteria strains.</title>
        <authorList>
            <person name="Klenk H.-P."/>
        </authorList>
    </citation>
    <scope>NUCLEOTIDE SEQUENCE [LARGE SCALE GENOMIC DNA]</scope>
    <source>
        <strain evidence="6 7">DSM 22083</strain>
    </source>
</reference>
<evidence type="ECO:0000256" key="3">
    <source>
        <dbReference type="ARBA" id="ARBA00023163"/>
    </source>
</evidence>